<evidence type="ECO:0000256" key="1">
    <source>
        <dbReference type="ARBA" id="ARBA00022630"/>
    </source>
</evidence>
<dbReference type="PANTHER" id="PTHR43098:SF5">
    <property type="entry name" value="DUAL-FUNCTIONAL MONOOXYGENASE_METHYLTRANSFERASE PSOF"/>
    <property type="match status" value="1"/>
</dbReference>
<proteinExistence type="predicted"/>
<dbReference type="SUPFAM" id="SSF51905">
    <property type="entry name" value="FAD/NAD(P)-binding domain"/>
    <property type="match status" value="3"/>
</dbReference>
<dbReference type="InterPro" id="IPR050775">
    <property type="entry name" value="FAD-binding_Monooxygenases"/>
</dbReference>
<dbReference type="PRINTS" id="PR00411">
    <property type="entry name" value="PNDRDTASEI"/>
</dbReference>
<dbReference type="STRING" id="229535.A0A0M8P873"/>
<dbReference type="PANTHER" id="PTHR43098">
    <property type="entry name" value="L-ORNITHINE N(5)-MONOOXYGENASE-RELATED"/>
    <property type="match status" value="1"/>
</dbReference>
<accession>A0A0M8P873</accession>
<keyword evidence="1" id="KW-0285">Flavoprotein</keyword>
<gene>
    <name evidence="5" type="ORF">ACN38_g6719</name>
</gene>
<keyword evidence="6" id="KW-1185">Reference proteome</keyword>
<keyword evidence="2" id="KW-0274">FAD</keyword>
<dbReference type="Pfam" id="PF00743">
    <property type="entry name" value="FMO-like"/>
    <property type="match status" value="1"/>
</dbReference>
<evidence type="ECO:0000313" key="6">
    <source>
        <dbReference type="Proteomes" id="UP000037696"/>
    </source>
</evidence>
<comment type="caution">
    <text evidence="5">The sequence shown here is derived from an EMBL/GenBank/DDBJ whole genome shotgun (WGS) entry which is preliminary data.</text>
</comment>
<dbReference type="Gene3D" id="3.50.50.60">
    <property type="entry name" value="FAD/NAD(P)-binding domain"/>
    <property type="match status" value="2"/>
</dbReference>
<evidence type="ECO:0000313" key="5">
    <source>
        <dbReference type="EMBL" id="KOS42390.1"/>
    </source>
</evidence>
<dbReference type="OrthoDB" id="66881at2759"/>
<dbReference type="GO" id="GO:0004499">
    <property type="term" value="F:N,N-dimethylaniline monooxygenase activity"/>
    <property type="evidence" value="ECO:0007669"/>
    <property type="project" value="InterPro"/>
</dbReference>
<evidence type="ECO:0000256" key="2">
    <source>
        <dbReference type="ARBA" id="ARBA00022827"/>
    </source>
</evidence>
<dbReference type="Proteomes" id="UP000037696">
    <property type="component" value="Unassembled WGS sequence"/>
</dbReference>
<keyword evidence="3" id="KW-0521">NADP</keyword>
<protein>
    <recommendedName>
        <fullName evidence="7">FAD/NAD(P)-binding domain-containing protein</fullName>
    </recommendedName>
</protein>
<evidence type="ECO:0000256" key="4">
    <source>
        <dbReference type="ARBA" id="ARBA00023002"/>
    </source>
</evidence>
<name>A0A0M8P873_9EURO</name>
<reference evidence="5 6" key="1">
    <citation type="submission" date="2015-08" db="EMBL/GenBank/DDBJ databases">
        <title>Genome sequencing of Penicillium nordicum.</title>
        <authorList>
            <person name="Nguyen H.D."/>
            <person name="Seifert K.A."/>
        </authorList>
    </citation>
    <scope>NUCLEOTIDE SEQUENCE [LARGE SCALE GENOMIC DNA]</scope>
    <source>
        <strain evidence="5 6">DAOMC 185683</strain>
    </source>
</reference>
<organism evidence="5 6">
    <name type="scientific">Penicillium nordicum</name>
    <dbReference type="NCBI Taxonomy" id="229535"/>
    <lineage>
        <taxon>Eukaryota</taxon>
        <taxon>Fungi</taxon>
        <taxon>Dikarya</taxon>
        <taxon>Ascomycota</taxon>
        <taxon>Pezizomycotina</taxon>
        <taxon>Eurotiomycetes</taxon>
        <taxon>Eurotiomycetidae</taxon>
        <taxon>Eurotiales</taxon>
        <taxon>Aspergillaceae</taxon>
        <taxon>Penicillium</taxon>
    </lineage>
</organism>
<dbReference type="InterPro" id="IPR036188">
    <property type="entry name" value="FAD/NAD-bd_sf"/>
</dbReference>
<dbReference type="EMBL" id="LHQQ01000107">
    <property type="protein sequence ID" value="KOS42390.1"/>
    <property type="molecule type" value="Genomic_DNA"/>
</dbReference>
<keyword evidence="4" id="KW-0560">Oxidoreductase</keyword>
<dbReference type="GO" id="GO:0050661">
    <property type="term" value="F:NADP binding"/>
    <property type="evidence" value="ECO:0007669"/>
    <property type="project" value="InterPro"/>
</dbReference>
<dbReference type="AlphaFoldDB" id="A0A0M8P873"/>
<evidence type="ECO:0008006" key="7">
    <source>
        <dbReference type="Google" id="ProtNLM"/>
    </source>
</evidence>
<evidence type="ECO:0000256" key="3">
    <source>
        <dbReference type="ARBA" id="ARBA00022857"/>
    </source>
</evidence>
<dbReference type="GO" id="GO:0050660">
    <property type="term" value="F:flavin adenine dinucleotide binding"/>
    <property type="evidence" value="ECO:0007669"/>
    <property type="project" value="InterPro"/>
</dbReference>
<sequence>MSVECVTMDKSNTPEIVNGTQQPEYDVLIIGAGMSGIFSVIRMKELGLRAKVIERGTGPGGVWYWNRYPGARFDCESYIYGFTFDQRILDGWDWKEHFSAQKDTEQYINYLVDQTGIQDAFQFNTEIASAYWQESSQNWLLTDTTGHSYTSRFFINALGPLTAHTLPNIPGVSDYKGLACHSSRWPKEEVSFEGKRVGLIGTGATGIQIAQEVAKTAKHFTIFQRTANWAVPMHNKALSAEDMAEIRKRYTEIHAACKRTPQGFHFGPDPRNTFDVPKEEREAFWESLYSQPGLVKWVGNFKDLYRNQAANDEYSAWVANKIRQRVNNPATAEMLIPKSHGFGTRRVSLETDYYEIYNQENVRLVDLKSTPIERITEKGVKTSEEDLELDILIYATGFNPVIGAYEDIDYQGVNGLKLKDKWADGPKSYLGLNVSGFPNMFTVLGPHHAAGNLPHSIESAVNWIHQLIKYMSERGITYEMVDEEGELEWTEHCNEVGKGLLALDVDSWQTGVNHNVPGKQKRTIPRYFGTNIQVRRWCSDEESRAYPHFKFSK</sequence>
<dbReference type="InterPro" id="IPR020946">
    <property type="entry name" value="Flavin_mOase-like"/>
</dbReference>